<organism evidence="2 3">
    <name type="scientific">Paenibacillus solani</name>
    <dbReference type="NCBI Taxonomy" id="1705565"/>
    <lineage>
        <taxon>Bacteria</taxon>
        <taxon>Bacillati</taxon>
        <taxon>Bacillota</taxon>
        <taxon>Bacilli</taxon>
        <taxon>Bacillales</taxon>
        <taxon>Paenibacillaceae</taxon>
        <taxon>Paenibacillus</taxon>
    </lineage>
</organism>
<feature type="transmembrane region" description="Helical" evidence="1">
    <location>
        <begin position="108"/>
        <end position="128"/>
    </location>
</feature>
<gene>
    <name evidence="2" type="ORF">AM231_25470</name>
</gene>
<accession>A0A0M1N1G2</accession>
<dbReference type="EMBL" id="LIUT01000008">
    <property type="protein sequence ID" value="KOR76001.1"/>
    <property type="molecule type" value="Genomic_DNA"/>
</dbReference>
<sequence>MEISNKLIQVRVPSEATIKQKILSIVTAITIGIILGIAAKLVDTPAVNPIFTDVGDRLGIWIFVATLLSVYSYSPQLAAIRIFAFFGSMLTVYYVYTTFVLHFFPGKAILFWGILAVVSPVCAYIMWYACGNGWLANIISALPVTVLMVEGFGLRNAYLPVHHHY</sequence>
<keyword evidence="1" id="KW-0812">Transmembrane</keyword>
<feature type="transmembrane region" description="Helical" evidence="1">
    <location>
        <begin position="54"/>
        <end position="72"/>
    </location>
</feature>
<dbReference type="PATRIC" id="fig|1705565.3.peg.1283"/>
<dbReference type="RefSeq" id="WP_054405169.1">
    <property type="nucleotide sequence ID" value="NZ_LIUT01000008.1"/>
</dbReference>
<feature type="transmembrane region" description="Helical" evidence="1">
    <location>
        <begin position="22"/>
        <end position="42"/>
    </location>
</feature>
<feature type="transmembrane region" description="Helical" evidence="1">
    <location>
        <begin position="134"/>
        <end position="154"/>
    </location>
</feature>
<comment type="caution">
    <text evidence="2">The sequence shown here is derived from an EMBL/GenBank/DDBJ whole genome shotgun (WGS) entry which is preliminary data.</text>
</comment>
<dbReference type="AlphaFoldDB" id="A0A0M1N1G2"/>
<evidence type="ECO:0000313" key="2">
    <source>
        <dbReference type="EMBL" id="KOR76001.1"/>
    </source>
</evidence>
<evidence type="ECO:0000313" key="3">
    <source>
        <dbReference type="Proteomes" id="UP000036932"/>
    </source>
</evidence>
<dbReference type="OrthoDB" id="2339365at2"/>
<keyword evidence="3" id="KW-1185">Reference proteome</keyword>
<proteinExistence type="predicted"/>
<feature type="transmembrane region" description="Helical" evidence="1">
    <location>
        <begin position="78"/>
        <end position="96"/>
    </location>
</feature>
<protein>
    <submittedName>
        <fullName evidence="2">Uncharacterized protein</fullName>
    </submittedName>
</protein>
<evidence type="ECO:0000256" key="1">
    <source>
        <dbReference type="SAM" id="Phobius"/>
    </source>
</evidence>
<keyword evidence="1" id="KW-1133">Transmembrane helix</keyword>
<reference evidence="3" key="1">
    <citation type="submission" date="2015-08" db="EMBL/GenBank/DDBJ databases">
        <title>Genome sequencing project for genomic taxonomy and phylogenomics of Bacillus-like bacteria.</title>
        <authorList>
            <person name="Liu B."/>
            <person name="Wang J."/>
            <person name="Zhu Y."/>
            <person name="Liu G."/>
            <person name="Chen Q."/>
            <person name="Chen Z."/>
            <person name="Lan J."/>
            <person name="Che J."/>
            <person name="Ge C."/>
            <person name="Shi H."/>
            <person name="Pan Z."/>
            <person name="Liu X."/>
        </authorList>
    </citation>
    <scope>NUCLEOTIDE SEQUENCE [LARGE SCALE GENOMIC DNA]</scope>
    <source>
        <strain evidence="3">FJAT-22460</strain>
    </source>
</reference>
<dbReference type="Proteomes" id="UP000036932">
    <property type="component" value="Unassembled WGS sequence"/>
</dbReference>
<name>A0A0M1N1G2_9BACL</name>
<keyword evidence="1" id="KW-0472">Membrane</keyword>